<comment type="caution">
    <text evidence="1">The sequence shown here is derived from an EMBL/GenBank/DDBJ whole genome shotgun (WGS) entry which is preliminary data.</text>
</comment>
<accession>A0ABS6EWB0</accession>
<proteinExistence type="predicted"/>
<reference evidence="1 2" key="1">
    <citation type="submission" date="2021-06" db="EMBL/GenBank/DDBJ databases">
        <authorList>
            <person name="Sun Q."/>
            <person name="Li D."/>
        </authorList>
    </citation>
    <scope>NUCLEOTIDE SEQUENCE [LARGE SCALE GENOMIC DNA]</scope>
    <source>
        <strain evidence="1 2">MSJ-4</strain>
    </source>
</reference>
<sequence length="336" mass="38900">MGKSKSKKNSDKKKLEIMYGIPHCHTENSTGVGSVRDALKYSKNKNIDFIIITDHNNPLKDTTKHKDSSLSKWEYSMKQINKFNKKQSNFIGILGFEFTFKPYGHFNVFASDKFFTGYIQDVKKILLWSSVNNPIIAINHPGKNVEKLPYDSTLNNYMCLIEVGNGLYPSKTYNRYEKRYYSLLDKGWMLGAINGQDNHKMNFGDSENLTAVLVHKKDKRNLLESLRKRHTYSTESKSLKVHFYINKSLMGDILYCNGEEPLNFSIYAEDEYNKIVKIQVITSKGSKIKDIDFPPQKQIKYFFSIPFNEDEKWYVIKIILNNGATALTSPIFINIK</sequence>
<protein>
    <submittedName>
        <fullName evidence="1">CehA/McbA family metallohydrolase</fullName>
    </submittedName>
</protein>
<dbReference type="NCBIfam" id="NF038032">
    <property type="entry name" value="CehA_McbA_metalo"/>
    <property type="match status" value="1"/>
</dbReference>
<dbReference type="Proteomes" id="UP000736583">
    <property type="component" value="Unassembled WGS sequence"/>
</dbReference>
<dbReference type="EMBL" id="JAHLQL010000001">
    <property type="protein sequence ID" value="MBU5590521.1"/>
    <property type="molecule type" value="Genomic_DNA"/>
</dbReference>
<name>A0ABS6EWB0_9CLOT</name>
<keyword evidence="2" id="KW-1185">Reference proteome</keyword>
<organism evidence="1 2">
    <name type="scientific">Clostridium simiarum</name>
    <dbReference type="NCBI Taxonomy" id="2841506"/>
    <lineage>
        <taxon>Bacteria</taxon>
        <taxon>Bacillati</taxon>
        <taxon>Bacillota</taxon>
        <taxon>Clostridia</taxon>
        <taxon>Eubacteriales</taxon>
        <taxon>Clostridiaceae</taxon>
        <taxon>Clostridium</taxon>
    </lineage>
</organism>
<evidence type="ECO:0000313" key="2">
    <source>
        <dbReference type="Proteomes" id="UP000736583"/>
    </source>
</evidence>
<evidence type="ECO:0000313" key="1">
    <source>
        <dbReference type="EMBL" id="MBU5590521.1"/>
    </source>
</evidence>
<dbReference type="RefSeq" id="WP_216455694.1">
    <property type="nucleotide sequence ID" value="NZ_JAHLQL010000001.1"/>
</dbReference>
<gene>
    <name evidence="1" type="ORF">KQI89_01975</name>
</gene>